<proteinExistence type="predicted"/>
<dbReference type="KEGG" id="rhoz:GXP67_27755"/>
<keyword evidence="1" id="KW-0812">Transmembrane</keyword>
<dbReference type="GO" id="GO:0070290">
    <property type="term" value="F:N-acylphosphatidylethanolamine-specific phospholipase D activity"/>
    <property type="evidence" value="ECO:0007669"/>
    <property type="project" value="InterPro"/>
</dbReference>
<protein>
    <submittedName>
        <fullName evidence="3">MBL fold metallo-hydrolase</fullName>
    </submittedName>
</protein>
<dbReference type="AlphaFoldDB" id="A0A6C0GRQ5"/>
<dbReference type="GO" id="GO:0008270">
    <property type="term" value="F:zinc ion binding"/>
    <property type="evidence" value="ECO:0007669"/>
    <property type="project" value="InterPro"/>
</dbReference>
<name>A0A6C0GRQ5_9BACT</name>
<keyword evidence="3" id="KW-0378">Hydrolase</keyword>
<dbReference type="PIRSF" id="PIRSF038896">
    <property type="entry name" value="NAPE-PLD"/>
    <property type="match status" value="1"/>
</dbReference>
<accession>A0A6C0GRQ5</accession>
<dbReference type="InterPro" id="IPR001279">
    <property type="entry name" value="Metallo-B-lactamas"/>
</dbReference>
<dbReference type="InterPro" id="IPR036866">
    <property type="entry name" value="RibonucZ/Hydroxyglut_hydro"/>
</dbReference>
<evidence type="ECO:0000256" key="1">
    <source>
        <dbReference type="SAM" id="Phobius"/>
    </source>
</evidence>
<dbReference type="PANTHER" id="PTHR15032:SF4">
    <property type="entry name" value="N-ACYL-PHOSPHATIDYLETHANOLAMINE-HYDROLYZING PHOSPHOLIPASE D"/>
    <property type="match status" value="1"/>
</dbReference>
<keyword evidence="1" id="KW-1133">Transmembrane helix</keyword>
<evidence type="ECO:0000313" key="4">
    <source>
        <dbReference type="Proteomes" id="UP000480178"/>
    </source>
</evidence>
<keyword evidence="1" id="KW-0472">Membrane</keyword>
<gene>
    <name evidence="3" type="ORF">GXP67_27755</name>
</gene>
<dbReference type="GO" id="GO:0005737">
    <property type="term" value="C:cytoplasm"/>
    <property type="evidence" value="ECO:0007669"/>
    <property type="project" value="TreeGrafter"/>
</dbReference>
<feature type="transmembrane region" description="Helical" evidence="1">
    <location>
        <begin position="6"/>
        <end position="29"/>
    </location>
</feature>
<evidence type="ECO:0000259" key="2">
    <source>
        <dbReference type="Pfam" id="PF12706"/>
    </source>
</evidence>
<dbReference type="EMBL" id="CP048222">
    <property type="protein sequence ID" value="QHT70170.1"/>
    <property type="molecule type" value="Genomic_DNA"/>
</dbReference>
<sequence length="370" mass="41964">MFLLKIFKRILLGIVVVVLGLSLVTFIVMQQKTFGRNPSGDRLKRIEKSAHYKNGSFQNLTPTDVMLKDASYVKMIRDYFNKPANNTPQQLIPSQKTDLKKLQSATPSITWFGHSSYLIQSKGVHILVDPVFSGNASPFTFFGKSFKGTDVYGLADMPKIDMVIISHDHYDHLDYKTISHLPAGTQFYTPLGVGAHLEHWGIAPDKIVEYDWWEGGKIGDSIQLTATPARHFSGRGLQRGKTLWSSYVLNLHGYTLLIGGDSGYENHFKEIGNRFGPFDLAILESGQYGESWPYIHMMPEETVQAAKDLQAKVLFPVHWSKFALAYHAWDEPIERLIKSASQQQMKVTTPLIGEPIILDKQYPQQSWWKM</sequence>
<dbReference type="Proteomes" id="UP000480178">
    <property type="component" value="Chromosome"/>
</dbReference>
<keyword evidence="4" id="KW-1185">Reference proteome</keyword>
<feature type="domain" description="Metallo-beta-lactamase" evidence="2">
    <location>
        <begin position="126"/>
        <end position="319"/>
    </location>
</feature>
<dbReference type="SUPFAM" id="SSF56281">
    <property type="entry name" value="Metallo-hydrolase/oxidoreductase"/>
    <property type="match status" value="1"/>
</dbReference>
<dbReference type="PANTHER" id="PTHR15032">
    <property type="entry name" value="N-ACYL-PHOSPHATIDYLETHANOLAMINE-HYDROLYZING PHOSPHOLIPASE D"/>
    <property type="match status" value="1"/>
</dbReference>
<dbReference type="InterPro" id="IPR024884">
    <property type="entry name" value="NAPE-PLD"/>
</dbReference>
<dbReference type="Gene3D" id="3.60.15.10">
    <property type="entry name" value="Ribonuclease Z/Hydroxyacylglutathione hydrolase-like"/>
    <property type="match status" value="1"/>
</dbReference>
<dbReference type="Pfam" id="PF12706">
    <property type="entry name" value="Lactamase_B_2"/>
    <property type="match status" value="1"/>
</dbReference>
<reference evidence="3 4" key="1">
    <citation type="submission" date="2020-01" db="EMBL/GenBank/DDBJ databases">
        <authorList>
            <person name="Kim M.K."/>
        </authorList>
    </citation>
    <scope>NUCLEOTIDE SEQUENCE [LARGE SCALE GENOMIC DNA]</scope>
    <source>
        <strain evidence="3 4">172606-1</strain>
    </source>
</reference>
<evidence type="ECO:0000313" key="3">
    <source>
        <dbReference type="EMBL" id="QHT70170.1"/>
    </source>
</evidence>
<organism evidence="3 4">
    <name type="scientific">Rhodocytophaga rosea</name>
    <dbReference type="NCBI Taxonomy" id="2704465"/>
    <lineage>
        <taxon>Bacteria</taxon>
        <taxon>Pseudomonadati</taxon>
        <taxon>Bacteroidota</taxon>
        <taxon>Cytophagia</taxon>
        <taxon>Cytophagales</taxon>
        <taxon>Rhodocytophagaceae</taxon>
        <taxon>Rhodocytophaga</taxon>
    </lineage>
</organism>